<dbReference type="GO" id="GO:0005886">
    <property type="term" value="C:plasma membrane"/>
    <property type="evidence" value="ECO:0007669"/>
    <property type="project" value="UniProtKB-SubCell"/>
</dbReference>
<dbReference type="InterPro" id="IPR033479">
    <property type="entry name" value="dCache_1"/>
</dbReference>
<dbReference type="Pfam" id="PF00672">
    <property type="entry name" value="HAMP"/>
    <property type="match status" value="1"/>
</dbReference>
<comment type="similarity">
    <text evidence="9">Belongs to the methyl-accepting chemotaxis (MCP) protein family.</text>
</comment>
<evidence type="ECO:0000259" key="13">
    <source>
        <dbReference type="PROSITE" id="PS50111"/>
    </source>
</evidence>
<dbReference type="SMART" id="SM00283">
    <property type="entry name" value="MA"/>
    <property type="match status" value="1"/>
</dbReference>
<dbReference type="InterPro" id="IPR003660">
    <property type="entry name" value="HAMP_dom"/>
</dbReference>
<dbReference type="PROSITE" id="PS50885">
    <property type="entry name" value="HAMP"/>
    <property type="match status" value="1"/>
</dbReference>
<keyword evidence="4" id="KW-0997">Cell inner membrane</keyword>
<keyword evidence="17" id="KW-1185">Reference proteome</keyword>
<dbReference type="AlphaFoldDB" id="A0A222FF09"/>
<evidence type="ECO:0000256" key="9">
    <source>
        <dbReference type="ARBA" id="ARBA00029447"/>
    </source>
</evidence>
<dbReference type="FunFam" id="1.10.287.950:FF:000001">
    <property type="entry name" value="Methyl-accepting chemotaxis sensory transducer"/>
    <property type="match status" value="1"/>
</dbReference>
<evidence type="ECO:0000256" key="7">
    <source>
        <dbReference type="ARBA" id="ARBA00023136"/>
    </source>
</evidence>
<protein>
    <submittedName>
        <fullName evidence="16">Chemotaxis protein</fullName>
    </submittedName>
</protein>
<evidence type="ECO:0000313" key="16">
    <source>
        <dbReference type="EMBL" id="ASP37339.1"/>
    </source>
</evidence>
<keyword evidence="11" id="KW-0175">Coiled coil</keyword>
<dbReference type="PROSITE" id="PS50111">
    <property type="entry name" value="CHEMOTAXIS_TRANSDUC_2"/>
    <property type="match status" value="1"/>
</dbReference>
<gene>
    <name evidence="16" type="ORF">CHH28_00965</name>
</gene>
<feature type="transmembrane region" description="Helical" evidence="12">
    <location>
        <begin position="296"/>
        <end position="319"/>
    </location>
</feature>
<feature type="domain" description="T-SNARE coiled-coil homology" evidence="14">
    <location>
        <begin position="562"/>
        <end position="624"/>
    </location>
</feature>
<keyword evidence="5 12" id="KW-0812">Transmembrane</keyword>
<proteinExistence type="inferred from homology"/>
<feature type="domain" description="Methyl-accepting transducer" evidence="13">
    <location>
        <begin position="375"/>
        <end position="611"/>
    </location>
</feature>
<keyword evidence="7 12" id="KW-0472">Membrane</keyword>
<feature type="domain" description="HAMP" evidence="15">
    <location>
        <begin position="316"/>
        <end position="370"/>
    </location>
</feature>
<evidence type="ECO:0000259" key="15">
    <source>
        <dbReference type="PROSITE" id="PS50885"/>
    </source>
</evidence>
<dbReference type="OrthoDB" id="9760371at2"/>
<dbReference type="Pfam" id="PF00015">
    <property type="entry name" value="MCPsignal"/>
    <property type="match status" value="1"/>
</dbReference>
<dbReference type="CDD" id="cd06225">
    <property type="entry name" value="HAMP"/>
    <property type="match status" value="1"/>
</dbReference>
<dbReference type="GO" id="GO:0007165">
    <property type="term" value="P:signal transduction"/>
    <property type="evidence" value="ECO:0007669"/>
    <property type="project" value="UniProtKB-KW"/>
</dbReference>
<dbReference type="KEGG" id="bsan:CHH28_00965"/>
<keyword evidence="8 10" id="KW-0807">Transducer</keyword>
<dbReference type="InterPro" id="IPR004089">
    <property type="entry name" value="MCPsignal_dom"/>
</dbReference>
<dbReference type="InterPro" id="IPR029151">
    <property type="entry name" value="Sensor-like_sf"/>
</dbReference>
<dbReference type="InterPro" id="IPR000727">
    <property type="entry name" value="T_SNARE_dom"/>
</dbReference>
<accession>A0A222FF09</accession>
<evidence type="ECO:0000256" key="11">
    <source>
        <dbReference type="SAM" id="Coils"/>
    </source>
</evidence>
<keyword evidence="3" id="KW-0145">Chemotaxis</keyword>
<dbReference type="Pfam" id="PF02743">
    <property type="entry name" value="dCache_1"/>
    <property type="match status" value="1"/>
</dbReference>
<comment type="subcellular location">
    <subcellularLocation>
        <location evidence="1">Cell inner membrane</location>
        <topology evidence="1">Multi-pass membrane protein</topology>
    </subcellularLocation>
</comment>
<dbReference type="GO" id="GO:0006935">
    <property type="term" value="P:chemotaxis"/>
    <property type="evidence" value="ECO:0007669"/>
    <property type="project" value="UniProtKB-KW"/>
</dbReference>
<evidence type="ECO:0000313" key="17">
    <source>
        <dbReference type="Proteomes" id="UP000202440"/>
    </source>
</evidence>
<evidence type="ECO:0000256" key="10">
    <source>
        <dbReference type="PROSITE-ProRule" id="PRU00284"/>
    </source>
</evidence>
<dbReference type="SMART" id="SM00304">
    <property type="entry name" value="HAMP"/>
    <property type="match status" value="1"/>
</dbReference>
<sequence length="647" mass="70022">MSIRSRLLLALLSAVILPLLIIAILVTMKLQDQAVSDFEQRAQAEISHIDTAFTLYLTGLAEDATFLAQTDALRRLTADTTTYMGPERQTRSERQGDAEAEAFALLDDFGKARPDLAYVFLGLETGGYIQWPSSSISDYDPRQRPWYTGPMNSATQPVRPPAYADINTGTPLIDFLHTFTTDSGLKGVVGVDVTLGKLTDMVKAVKFGEEGYLILIEETGAILADSRNSDNNFQKVSELGAPYNGFFQQNGLAKVELDGRQWFTHVMTSPELGWKFVGLIPESEVYATAHTLRNSIVLISLLLVAIFAGIGYWISTLIANPILAVTRGLEEVASGGGDLTKRLQVRSSDESGKMASAFNRFVTMIHSLVSDINQGAGNVKQQAEHTLELSEQINHGADQQRNSIEQVSTAFNQMVATANEVSRNCSDTASAADESQQHVQQGRQYIDRTSAAVQQLEEVIQASNDAMSALADESKNITVILDTIRGIAEQTNLLALNAAIEAARAGEQGRGFAVVADEVRTLAARTAESTEEIDSLISSLVNRTGDVSGKLSSSLEHAQSTAHATEQTRDVFTSIQDSVTAIRDMATQIAAAAEQQHQVAEEINQNITHINSEANNSADSASQLQSNSSSMGDVAGELNKLVSRFKV</sequence>
<dbReference type="Proteomes" id="UP000202440">
    <property type="component" value="Chromosome"/>
</dbReference>
<evidence type="ECO:0000256" key="4">
    <source>
        <dbReference type="ARBA" id="ARBA00022519"/>
    </source>
</evidence>
<evidence type="ECO:0000256" key="1">
    <source>
        <dbReference type="ARBA" id="ARBA00004429"/>
    </source>
</evidence>
<evidence type="ECO:0000256" key="12">
    <source>
        <dbReference type="SAM" id="Phobius"/>
    </source>
</evidence>
<dbReference type="SUPFAM" id="SSF103190">
    <property type="entry name" value="Sensory domain-like"/>
    <property type="match status" value="1"/>
</dbReference>
<evidence type="ECO:0000256" key="3">
    <source>
        <dbReference type="ARBA" id="ARBA00022500"/>
    </source>
</evidence>
<dbReference type="PROSITE" id="PS50192">
    <property type="entry name" value="T_SNARE"/>
    <property type="match status" value="1"/>
</dbReference>
<dbReference type="Gene3D" id="3.30.450.20">
    <property type="entry name" value="PAS domain"/>
    <property type="match status" value="2"/>
</dbReference>
<dbReference type="CDD" id="cd11386">
    <property type="entry name" value="MCP_signal"/>
    <property type="match status" value="1"/>
</dbReference>
<dbReference type="PANTHER" id="PTHR32089">
    <property type="entry name" value="METHYL-ACCEPTING CHEMOTAXIS PROTEIN MCPB"/>
    <property type="match status" value="1"/>
</dbReference>
<dbReference type="EMBL" id="CP022530">
    <property type="protein sequence ID" value="ASP37339.1"/>
    <property type="molecule type" value="Genomic_DNA"/>
</dbReference>
<evidence type="ECO:0000256" key="2">
    <source>
        <dbReference type="ARBA" id="ARBA00022475"/>
    </source>
</evidence>
<evidence type="ECO:0000256" key="8">
    <source>
        <dbReference type="ARBA" id="ARBA00023224"/>
    </source>
</evidence>
<dbReference type="SUPFAM" id="SSF58104">
    <property type="entry name" value="Methyl-accepting chemotaxis protein (MCP) signaling domain"/>
    <property type="match status" value="1"/>
</dbReference>
<dbReference type="RefSeq" id="WP_094058557.1">
    <property type="nucleotide sequence ID" value="NZ_CP022530.1"/>
</dbReference>
<keyword evidence="6 12" id="KW-1133">Transmembrane helix</keyword>
<evidence type="ECO:0000256" key="5">
    <source>
        <dbReference type="ARBA" id="ARBA00022692"/>
    </source>
</evidence>
<dbReference type="Gene3D" id="1.10.287.950">
    <property type="entry name" value="Methyl-accepting chemotaxis protein"/>
    <property type="match status" value="1"/>
</dbReference>
<organism evidence="16 17">
    <name type="scientific">Bacterioplanes sanyensis</name>
    <dbReference type="NCBI Taxonomy" id="1249553"/>
    <lineage>
        <taxon>Bacteria</taxon>
        <taxon>Pseudomonadati</taxon>
        <taxon>Pseudomonadota</taxon>
        <taxon>Gammaproteobacteria</taxon>
        <taxon>Oceanospirillales</taxon>
        <taxon>Oceanospirillaceae</taxon>
        <taxon>Bacterioplanes</taxon>
    </lineage>
</organism>
<feature type="coiled-coil region" evidence="11">
    <location>
        <begin position="446"/>
        <end position="473"/>
    </location>
</feature>
<keyword evidence="2" id="KW-1003">Cell membrane</keyword>
<evidence type="ECO:0000256" key="6">
    <source>
        <dbReference type="ARBA" id="ARBA00022989"/>
    </source>
</evidence>
<dbReference type="PANTHER" id="PTHR32089:SF119">
    <property type="entry name" value="METHYL-ACCEPTING CHEMOTAXIS PROTEIN CTPL"/>
    <property type="match status" value="1"/>
</dbReference>
<reference evidence="16 17" key="1">
    <citation type="submission" date="2017-07" db="EMBL/GenBank/DDBJ databases">
        <title>Annotated genome sequence of Bacterioplanes sanyensis isolated from Red Sea.</title>
        <authorList>
            <person name="Rehman Z.U."/>
        </authorList>
    </citation>
    <scope>NUCLEOTIDE SEQUENCE [LARGE SCALE GENOMIC DNA]</scope>
    <source>
        <strain evidence="16 17">NV9</strain>
    </source>
</reference>
<dbReference type="CDD" id="cd12912">
    <property type="entry name" value="PDC2_MCP_like"/>
    <property type="match status" value="1"/>
</dbReference>
<name>A0A222FF09_9GAMM</name>
<evidence type="ECO:0000259" key="14">
    <source>
        <dbReference type="PROSITE" id="PS50192"/>
    </source>
</evidence>